<gene>
    <name evidence="2" type="ORF">DSCOOX_10080</name>
</gene>
<organism evidence="2 3">
    <name type="scientific">Desulfosarcina ovata subsp. ovata</name>
    <dbReference type="NCBI Taxonomy" id="2752305"/>
    <lineage>
        <taxon>Bacteria</taxon>
        <taxon>Pseudomonadati</taxon>
        <taxon>Thermodesulfobacteriota</taxon>
        <taxon>Desulfobacteria</taxon>
        <taxon>Desulfobacterales</taxon>
        <taxon>Desulfosarcinaceae</taxon>
        <taxon>Desulfosarcina</taxon>
    </lineage>
</organism>
<dbReference type="NCBIfam" id="NF041863">
    <property type="entry name" value="DVU0524_fam"/>
    <property type="match status" value="1"/>
</dbReference>
<protein>
    <submittedName>
        <fullName evidence="2">Uncharacterized protein</fullName>
    </submittedName>
</protein>
<feature type="region of interest" description="Disordered" evidence="1">
    <location>
        <begin position="20"/>
        <end position="46"/>
    </location>
</feature>
<keyword evidence="3" id="KW-1185">Reference proteome</keyword>
<proteinExistence type="predicted"/>
<dbReference type="Proteomes" id="UP000422108">
    <property type="component" value="Chromosome"/>
</dbReference>
<dbReference type="RefSeq" id="WP_155309233.1">
    <property type="nucleotide sequence ID" value="NZ_AP021879.1"/>
</dbReference>
<feature type="compositionally biased region" description="Polar residues" evidence="1">
    <location>
        <begin position="20"/>
        <end position="30"/>
    </location>
</feature>
<reference evidence="2 3" key="1">
    <citation type="submission" date="2019-11" db="EMBL/GenBank/DDBJ databases">
        <title>Comparative genomics of hydrocarbon-degrading Desulfosarcina strains.</title>
        <authorList>
            <person name="Watanabe M."/>
            <person name="Kojima H."/>
            <person name="Fukui M."/>
        </authorList>
    </citation>
    <scope>NUCLEOTIDE SEQUENCE [LARGE SCALE GENOMIC DNA]</scope>
    <source>
        <strain evidence="3">oXyS1</strain>
    </source>
</reference>
<dbReference type="EMBL" id="AP021879">
    <property type="protein sequence ID" value="BBO87828.1"/>
    <property type="molecule type" value="Genomic_DNA"/>
</dbReference>
<evidence type="ECO:0000256" key="1">
    <source>
        <dbReference type="SAM" id="MobiDB-lite"/>
    </source>
</evidence>
<dbReference type="AlphaFoldDB" id="A0A5K8A606"/>
<evidence type="ECO:0000313" key="3">
    <source>
        <dbReference type="Proteomes" id="UP000422108"/>
    </source>
</evidence>
<accession>A0A5K8A606</accession>
<dbReference type="InterPro" id="IPR049840">
    <property type="entry name" value="DVU0524-like"/>
</dbReference>
<name>A0A5K8A606_9BACT</name>
<evidence type="ECO:0000313" key="2">
    <source>
        <dbReference type="EMBL" id="BBO87828.1"/>
    </source>
</evidence>
<sequence>MQIQSYQIHNVLNEYRRQLSRSNTSLTQHQGGKKVEPNGDEISDEGKKKSIMEKVAASVFKKITKVSPDSEFDPEAQARVPQQSEQNWQKLQMEQAFTFNTIVGNNQKETHSIDVDNSQVLLNRLDELAKAAINRDAE</sequence>